<evidence type="ECO:0000313" key="3">
    <source>
        <dbReference type="Proteomes" id="UP000286954"/>
    </source>
</evidence>
<name>A0A3T0ECL0_9PROT</name>
<protein>
    <submittedName>
        <fullName evidence="2">Surface antigen family protein</fullName>
    </submittedName>
</protein>
<evidence type="ECO:0000313" key="2">
    <source>
        <dbReference type="EMBL" id="AZU05030.1"/>
    </source>
</evidence>
<dbReference type="Proteomes" id="UP000286954">
    <property type="component" value="Chromosome"/>
</dbReference>
<dbReference type="AlphaFoldDB" id="A0A3T0ECL0"/>
<proteinExistence type="predicted"/>
<feature type="domain" description="Msp4/OMP-like" evidence="1">
    <location>
        <begin position="90"/>
        <end position="231"/>
    </location>
</feature>
<dbReference type="InterPro" id="IPR011250">
    <property type="entry name" value="OMP/PagP_B-barrel"/>
</dbReference>
<organism evidence="2 3">
    <name type="scientific">Glycocaulis alkaliphilus</name>
    <dbReference type="NCBI Taxonomy" id="1434191"/>
    <lineage>
        <taxon>Bacteria</taxon>
        <taxon>Pseudomonadati</taxon>
        <taxon>Pseudomonadota</taxon>
        <taxon>Alphaproteobacteria</taxon>
        <taxon>Maricaulales</taxon>
        <taxon>Maricaulaceae</taxon>
        <taxon>Glycocaulis</taxon>
    </lineage>
</organism>
<keyword evidence="3" id="KW-1185">Reference proteome</keyword>
<evidence type="ECO:0000259" key="1">
    <source>
        <dbReference type="Pfam" id="PF01617"/>
    </source>
</evidence>
<dbReference type="SUPFAM" id="SSF56925">
    <property type="entry name" value="OMPA-like"/>
    <property type="match status" value="1"/>
</dbReference>
<dbReference type="EMBL" id="CP018911">
    <property type="protein sequence ID" value="AZU05030.1"/>
    <property type="molecule type" value="Genomic_DNA"/>
</dbReference>
<sequence length="264" mass="27486">MSYSNRLSALRTGLAASALAMALAAGASAQQYVSASAGFNFQSDSSNSGSFTSDFTTGEGVAVPAGTVLASGTPLGWNTEFDTGGFVSAAYGWRLASGLRFEAEIGYSSSDVDTHTDVTVGGNPIGAADAAVLITGSPALGVTVADLVADGRGVIRNTSFMINAYYDFDLEGPLGLYAGAGIGASSVKVRFNPSDVDIINSRETVFAYQLMAGASFDVSDRVQIFGGYRYRATQDVDLSVNLFPATLDIENRSNILEAGVRFYF</sequence>
<dbReference type="InterPro" id="IPR002566">
    <property type="entry name" value="Msp4_OMP-like"/>
</dbReference>
<gene>
    <name evidence="2" type="ORF">X907_2516</name>
</gene>
<dbReference type="Gene3D" id="2.40.160.20">
    <property type="match status" value="1"/>
</dbReference>
<dbReference type="RefSeq" id="WP_170175552.1">
    <property type="nucleotide sequence ID" value="NZ_BMFB01000001.1"/>
</dbReference>
<dbReference type="KEGG" id="gak:X907_2516"/>
<accession>A0A3T0ECL0</accession>
<reference evidence="2 3" key="1">
    <citation type="submission" date="2016-12" db="EMBL/GenBank/DDBJ databases">
        <title>The genome of dimorphic prosthecate Glycocaulis alkaliphilus 6b-8t, isolated from crude oil dictates its adaptability in petroleum environments.</title>
        <authorList>
            <person name="Wu X.-L."/>
            <person name="Geng S."/>
        </authorList>
    </citation>
    <scope>NUCLEOTIDE SEQUENCE [LARGE SCALE GENOMIC DNA]</scope>
    <source>
        <strain evidence="2 3">6B-8</strain>
    </source>
</reference>
<dbReference type="Pfam" id="PF01617">
    <property type="entry name" value="Surface_Ag_2"/>
    <property type="match status" value="1"/>
</dbReference>